<evidence type="ECO:0000256" key="4">
    <source>
        <dbReference type="ARBA" id="ARBA00022989"/>
    </source>
</evidence>
<evidence type="ECO:0000256" key="3">
    <source>
        <dbReference type="ARBA" id="ARBA00022692"/>
    </source>
</evidence>
<keyword evidence="4 7" id="KW-1133">Transmembrane helix</keyword>
<evidence type="ECO:0000256" key="7">
    <source>
        <dbReference type="SAM" id="Phobius"/>
    </source>
</evidence>
<protein>
    <recommendedName>
        <fullName evidence="8">ABC3 transporter permease C-terminal domain-containing protein</fullName>
    </recommendedName>
</protein>
<dbReference type="InterPro" id="IPR050250">
    <property type="entry name" value="Macrolide_Exporter_MacB"/>
</dbReference>
<evidence type="ECO:0000256" key="2">
    <source>
        <dbReference type="ARBA" id="ARBA00022475"/>
    </source>
</evidence>
<gene>
    <name evidence="9" type="ORF">GCM10022247_43070</name>
</gene>
<reference evidence="10" key="1">
    <citation type="journal article" date="2019" name="Int. J. Syst. Evol. Microbiol.">
        <title>The Global Catalogue of Microorganisms (GCM) 10K type strain sequencing project: providing services to taxonomists for standard genome sequencing and annotation.</title>
        <authorList>
            <consortium name="The Broad Institute Genomics Platform"/>
            <consortium name="The Broad Institute Genome Sequencing Center for Infectious Disease"/>
            <person name="Wu L."/>
            <person name="Ma J."/>
        </authorList>
    </citation>
    <scope>NUCLEOTIDE SEQUENCE [LARGE SCALE GENOMIC DNA]</scope>
    <source>
        <strain evidence="10">JCM 17342</strain>
    </source>
</reference>
<organism evidence="9 10">
    <name type="scientific">Allokutzneria multivorans</name>
    <dbReference type="NCBI Taxonomy" id="1142134"/>
    <lineage>
        <taxon>Bacteria</taxon>
        <taxon>Bacillati</taxon>
        <taxon>Actinomycetota</taxon>
        <taxon>Actinomycetes</taxon>
        <taxon>Pseudonocardiales</taxon>
        <taxon>Pseudonocardiaceae</taxon>
        <taxon>Allokutzneria</taxon>
    </lineage>
</organism>
<dbReference type="Proteomes" id="UP001501747">
    <property type="component" value="Unassembled WGS sequence"/>
</dbReference>
<dbReference type="InterPro" id="IPR003838">
    <property type="entry name" value="ABC3_permease_C"/>
</dbReference>
<evidence type="ECO:0000313" key="9">
    <source>
        <dbReference type="EMBL" id="GAA4015543.1"/>
    </source>
</evidence>
<evidence type="ECO:0000259" key="8">
    <source>
        <dbReference type="Pfam" id="PF02687"/>
    </source>
</evidence>
<dbReference type="PANTHER" id="PTHR30572">
    <property type="entry name" value="MEMBRANE COMPONENT OF TRANSPORTER-RELATED"/>
    <property type="match status" value="1"/>
</dbReference>
<evidence type="ECO:0000256" key="5">
    <source>
        <dbReference type="ARBA" id="ARBA00023136"/>
    </source>
</evidence>
<dbReference type="EMBL" id="BAABAL010000017">
    <property type="protein sequence ID" value="GAA4015543.1"/>
    <property type="molecule type" value="Genomic_DNA"/>
</dbReference>
<dbReference type="PANTHER" id="PTHR30572:SF4">
    <property type="entry name" value="ABC TRANSPORTER PERMEASE YTRF"/>
    <property type="match status" value="1"/>
</dbReference>
<dbReference type="Pfam" id="PF02687">
    <property type="entry name" value="FtsX"/>
    <property type="match status" value="1"/>
</dbReference>
<feature type="transmembrane region" description="Helical" evidence="7">
    <location>
        <begin position="376"/>
        <end position="407"/>
    </location>
</feature>
<evidence type="ECO:0000256" key="6">
    <source>
        <dbReference type="ARBA" id="ARBA00038076"/>
    </source>
</evidence>
<comment type="similarity">
    <text evidence="6">Belongs to the ABC-4 integral membrane protein family.</text>
</comment>
<evidence type="ECO:0000256" key="1">
    <source>
        <dbReference type="ARBA" id="ARBA00004651"/>
    </source>
</evidence>
<name>A0ABP7SSF5_9PSEU</name>
<proteinExistence type="inferred from homology"/>
<feature type="domain" description="ABC3 transporter permease C-terminal" evidence="8">
    <location>
        <begin position="337"/>
        <end position="455"/>
    </location>
</feature>
<sequence length="461" mass="47799">MIRMSGKFRSSLIIGGQGIRARKLRTVLSMMSLFLGVLAVIAVQAGGQVAEKAMLADIELQQGIDGTETLSLPSHEKTSSVVRETLGGQPGVSVYGGAKATLGEPNVTPLNPGGNSLTGRYGSYSGGSGRYTTVCDASGMCTSKPVEEKQPPKGAAVEVRVTSMLGDLRQFRPFRLVSGEWLDFGSAPSMSPQIVLNTGAAEALKKHQIPAELHIEGAAKNATPRVVGVVDDGQGDYSATAYMRADELQNWMPAEAKKPASGPAASPMAAMYGNSSSGSLTTAYFTPGPTTEILKQTLRARLAAAGADVDGMRSTTVNSKGRMASMLSIMKMIFLGMACLVLLIGVAGILNVGLATVGERVEEFALRRAVGTSRMLLTFIVLAETLLTGLLTAMAAIGAGVLGFQVATVMFSSKLPAIADMSFPWDAGVAGVIAGLAAGLLGGLIPAMRAARIPISTVMRA</sequence>
<feature type="transmembrane region" description="Helical" evidence="7">
    <location>
        <begin position="332"/>
        <end position="355"/>
    </location>
</feature>
<evidence type="ECO:0000313" key="10">
    <source>
        <dbReference type="Proteomes" id="UP001501747"/>
    </source>
</evidence>
<comment type="subcellular location">
    <subcellularLocation>
        <location evidence="1">Cell membrane</location>
        <topology evidence="1">Multi-pass membrane protein</topology>
    </subcellularLocation>
</comment>
<keyword evidence="2" id="KW-1003">Cell membrane</keyword>
<accession>A0ABP7SSF5</accession>
<comment type="caution">
    <text evidence="9">The sequence shown here is derived from an EMBL/GenBank/DDBJ whole genome shotgun (WGS) entry which is preliminary data.</text>
</comment>
<keyword evidence="5 7" id="KW-0472">Membrane</keyword>
<feature type="transmembrane region" description="Helical" evidence="7">
    <location>
        <begin position="427"/>
        <end position="451"/>
    </location>
</feature>
<keyword evidence="3 7" id="KW-0812">Transmembrane</keyword>
<keyword evidence="10" id="KW-1185">Reference proteome</keyword>